<feature type="transmembrane region" description="Helical" evidence="8">
    <location>
        <begin position="234"/>
        <end position="256"/>
    </location>
</feature>
<feature type="transmembrane region" description="Helical" evidence="8">
    <location>
        <begin position="435"/>
        <end position="455"/>
    </location>
</feature>
<evidence type="ECO:0000256" key="1">
    <source>
        <dbReference type="ARBA" id="ARBA00004141"/>
    </source>
</evidence>
<evidence type="ECO:0000256" key="3">
    <source>
        <dbReference type="ARBA" id="ARBA00022989"/>
    </source>
</evidence>
<evidence type="ECO:0000256" key="6">
    <source>
        <dbReference type="ARBA" id="ARBA00038166"/>
    </source>
</evidence>
<comment type="similarity">
    <text evidence="6">Belongs to the TMEM104 family.</text>
</comment>
<feature type="region of interest" description="Disordered" evidence="7">
    <location>
        <begin position="100"/>
        <end position="124"/>
    </location>
</feature>
<name>A0A0X3PH95_SCHSO</name>
<dbReference type="PANTHER" id="PTHR16189">
    <property type="entry name" value="TRANSMEMBRANE PROTEIN 104-RELATED"/>
    <property type="match status" value="1"/>
</dbReference>
<reference evidence="11" key="1">
    <citation type="submission" date="2016-01" db="EMBL/GenBank/DDBJ databases">
        <title>Reference transcriptome for the parasite Schistocephalus solidus: insights into the molecular evolution of parasitism.</title>
        <authorList>
            <person name="Hebert F.O."/>
            <person name="Grambauer S."/>
            <person name="Barber I."/>
            <person name="Landry C.R."/>
            <person name="Aubin-Horth N."/>
        </authorList>
    </citation>
    <scope>NUCLEOTIDE SEQUENCE</scope>
</reference>
<keyword evidence="3 8" id="KW-1133">Transmembrane helix</keyword>
<evidence type="ECO:0000256" key="7">
    <source>
        <dbReference type="SAM" id="MobiDB-lite"/>
    </source>
</evidence>
<sequence length="574" mass="62965">KDRLTVLTSLVVWLLSSEMTASTVVGPSYSRPVGFIFLFNLILGTGALALPKAFHDAGWLLGTILLVIISVMSFIPATFIVEAMSILNAISRLNTKSVHNETKQQSSSSSVSTAPQELAESAETDEFPENFEVSRKFELGEIVSKVAGKAWTAVFYVTITIYLYGDLSIYAAAVPKSLRDVSCRSLYNDSSVINEYSPCWPNGSFSRMNVYRVYLAGFALLLGPFFFFNVTRTSWLQIFTSIMRWAAFILMIALACERISHFPRKLAAPPHIVTNTTTTTPISVPHPPAANFHMMASLFGVSVYSFMCHHSLPGLITPVHNKHHLYSTLLLPAYIVVLLLYLLLVGTAVAAFDTIEDLYTLNFVPSGDPDAHTTPFILTVDYFLSLFPVFALSSTFPIVGTTLSNNLFALISLLMPQNPYRALSDSPRRMDARRLAIRVGVPLVTLLPPVAIAFATNDIEFLVGVTGAFGGSGIQYVFPTVLVYYARQELARRLKSKDVVGVTEGDDEGTAAGPSSAEEAASESVPLLSLRRPMRAGSQNPFASPFAQTFWLVLMIVWASVCVLVVLLHRINLF</sequence>
<keyword evidence="9" id="KW-0732">Signal</keyword>
<feature type="non-terminal residue" evidence="11">
    <location>
        <position position="1"/>
    </location>
</feature>
<comment type="subcellular location">
    <subcellularLocation>
        <location evidence="1">Membrane</location>
        <topology evidence="1">Multi-pass membrane protein</topology>
    </subcellularLocation>
</comment>
<evidence type="ECO:0000313" key="11">
    <source>
        <dbReference type="EMBL" id="JAP51315.1"/>
    </source>
</evidence>
<feature type="transmembrane region" description="Helical" evidence="8">
    <location>
        <begin position="461"/>
        <end position="486"/>
    </location>
</feature>
<proteinExistence type="inferred from homology"/>
<feature type="transmembrane region" description="Helical" evidence="8">
    <location>
        <begin position="210"/>
        <end position="228"/>
    </location>
</feature>
<feature type="transmembrane region" description="Helical" evidence="8">
    <location>
        <begin position="550"/>
        <end position="571"/>
    </location>
</feature>
<dbReference type="InterPro" id="IPR013057">
    <property type="entry name" value="AA_transpt_TM"/>
</dbReference>
<feature type="transmembrane region" description="Helical" evidence="8">
    <location>
        <begin position="153"/>
        <end position="174"/>
    </location>
</feature>
<keyword evidence="5" id="KW-0325">Glycoprotein</keyword>
<keyword evidence="4 8" id="KW-0472">Membrane</keyword>
<feature type="transmembrane region" description="Helical" evidence="8">
    <location>
        <begin position="57"/>
        <end position="81"/>
    </location>
</feature>
<feature type="transmembrane region" description="Helical" evidence="8">
    <location>
        <begin position="329"/>
        <end position="352"/>
    </location>
</feature>
<evidence type="ECO:0000256" key="9">
    <source>
        <dbReference type="SAM" id="SignalP"/>
    </source>
</evidence>
<feature type="compositionally biased region" description="Low complexity" evidence="7">
    <location>
        <begin position="511"/>
        <end position="524"/>
    </location>
</feature>
<feature type="domain" description="Amino acid transporter transmembrane" evidence="10">
    <location>
        <begin position="140"/>
        <end position="487"/>
    </location>
</feature>
<protein>
    <submittedName>
        <fullName evidence="11">Transmembrane protein 104 homolog</fullName>
    </submittedName>
</protein>
<evidence type="ECO:0000259" key="10">
    <source>
        <dbReference type="Pfam" id="PF01490"/>
    </source>
</evidence>
<feature type="region of interest" description="Disordered" evidence="7">
    <location>
        <begin position="505"/>
        <end position="524"/>
    </location>
</feature>
<evidence type="ECO:0000256" key="8">
    <source>
        <dbReference type="SAM" id="Phobius"/>
    </source>
</evidence>
<feature type="transmembrane region" description="Helical" evidence="8">
    <location>
        <begin position="389"/>
        <end position="414"/>
    </location>
</feature>
<feature type="domain" description="Amino acid transporter transmembrane" evidence="10">
    <location>
        <begin position="34"/>
        <end position="87"/>
    </location>
</feature>
<evidence type="ECO:0000256" key="2">
    <source>
        <dbReference type="ARBA" id="ARBA00022692"/>
    </source>
</evidence>
<dbReference type="PANTHER" id="PTHR16189:SF0">
    <property type="entry name" value="TRANSMEMBRANE PROTEIN 104"/>
    <property type="match status" value="1"/>
</dbReference>
<dbReference type="AlphaFoldDB" id="A0A0X3PH95"/>
<accession>A0A0X3PH95</accession>
<dbReference type="Pfam" id="PF01490">
    <property type="entry name" value="Aa_trans"/>
    <property type="match status" value="2"/>
</dbReference>
<evidence type="ECO:0000256" key="5">
    <source>
        <dbReference type="ARBA" id="ARBA00023180"/>
    </source>
</evidence>
<dbReference type="EMBL" id="GEEE01011910">
    <property type="protein sequence ID" value="JAP51315.1"/>
    <property type="molecule type" value="Transcribed_RNA"/>
</dbReference>
<feature type="chain" id="PRO_5007051113" evidence="9">
    <location>
        <begin position="22"/>
        <end position="574"/>
    </location>
</feature>
<keyword evidence="2 8" id="KW-0812">Transmembrane</keyword>
<organism evidence="11">
    <name type="scientific">Schistocephalus solidus</name>
    <name type="common">Tapeworm</name>
    <dbReference type="NCBI Taxonomy" id="70667"/>
    <lineage>
        <taxon>Eukaryota</taxon>
        <taxon>Metazoa</taxon>
        <taxon>Spiralia</taxon>
        <taxon>Lophotrochozoa</taxon>
        <taxon>Platyhelminthes</taxon>
        <taxon>Cestoda</taxon>
        <taxon>Eucestoda</taxon>
        <taxon>Diphyllobothriidea</taxon>
        <taxon>Diphyllobothriidae</taxon>
        <taxon>Schistocephalus</taxon>
    </lineage>
</organism>
<feature type="transmembrane region" description="Helical" evidence="8">
    <location>
        <begin position="33"/>
        <end position="50"/>
    </location>
</feature>
<gene>
    <name evidence="11" type="primary">TM104</name>
    <name evidence="11" type="ORF">TR114879</name>
</gene>
<dbReference type="GO" id="GO:0016020">
    <property type="term" value="C:membrane"/>
    <property type="evidence" value="ECO:0007669"/>
    <property type="project" value="UniProtKB-SubCell"/>
</dbReference>
<feature type="signal peptide" evidence="9">
    <location>
        <begin position="1"/>
        <end position="21"/>
    </location>
</feature>
<evidence type="ECO:0000256" key="4">
    <source>
        <dbReference type="ARBA" id="ARBA00023136"/>
    </source>
</evidence>